<comment type="caution">
    <text evidence="2">The sequence shown here is derived from an EMBL/GenBank/DDBJ whole genome shotgun (WGS) entry which is preliminary data.</text>
</comment>
<dbReference type="InterPro" id="IPR013830">
    <property type="entry name" value="SGNH_hydro"/>
</dbReference>
<dbReference type="Proteomes" id="UP001597118">
    <property type="component" value="Unassembled WGS sequence"/>
</dbReference>
<reference evidence="3" key="1">
    <citation type="journal article" date="2019" name="Int. J. Syst. Evol. Microbiol.">
        <title>The Global Catalogue of Microorganisms (GCM) 10K type strain sequencing project: providing services to taxonomists for standard genome sequencing and annotation.</title>
        <authorList>
            <consortium name="The Broad Institute Genomics Platform"/>
            <consortium name="The Broad Institute Genome Sequencing Center for Infectious Disease"/>
            <person name="Wu L."/>
            <person name="Ma J."/>
        </authorList>
    </citation>
    <scope>NUCLEOTIDE SEQUENCE [LARGE SCALE GENOMIC DNA]</scope>
    <source>
        <strain evidence="3">CCUG 53762</strain>
    </source>
</reference>
<dbReference type="InterPro" id="IPR036514">
    <property type="entry name" value="SGNH_hydro_sf"/>
</dbReference>
<dbReference type="GO" id="GO:0016787">
    <property type="term" value="F:hydrolase activity"/>
    <property type="evidence" value="ECO:0007669"/>
    <property type="project" value="UniProtKB-KW"/>
</dbReference>
<organism evidence="2 3">
    <name type="scientific">Pseudopedobacter beijingensis</name>
    <dbReference type="NCBI Taxonomy" id="1207056"/>
    <lineage>
        <taxon>Bacteria</taxon>
        <taxon>Pseudomonadati</taxon>
        <taxon>Bacteroidota</taxon>
        <taxon>Sphingobacteriia</taxon>
        <taxon>Sphingobacteriales</taxon>
        <taxon>Sphingobacteriaceae</taxon>
        <taxon>Pseudopedobacter</taxon>
    </lineage>
</organism>
<feature type="domain" description="SGNH hydrolase-type esterase" evidence="1">
    <location>
        <begin position="2"/>
        <end position="33"/>
    </location>
</feature>
<name>A0ABW4IEN0_9SPHI</name>
<dbReference type="EMBL" id="JBHUDG010000017">
    <property type="protein sequence ID" value="MFD1630469.1"/>
    <property type="molecule type" value="Genomic_DNA"/>
</dbReference>
<dbReference type="RefSeq" id="WP_379662846.1">
    <property type="nucleotide sequence ID" value="NZ_JBHUDG010000017.1"/>
</dbReference>
<protein>
    <submittedName>
        <fullName evidence="2">SGNH/GDSL hydrolase family protein</fullName>
    </submittedName>
</protein>
<keyword evidence="3" id="KW-1185">Reference proteome</keyword>
<accession>A0ABW4IEN0</accession>
<dbReference type="Pfam" id="PF14606">
    <property type="entry name" value="Lipase_GDSL_3"/>
    <property type="match status" value="1"/>
</dbReference>
<keyword evidence="2" id="KW-0378">Hydrolase</keyword>
<evidence type="ECO:0000313" key="2">
    <source>
        <dbReference type="EMBL" id="MFD1630469.1"/>
    </source>
</evidence>
<proteinExistence type="predicted"/>
<evidence type="ECO:0000313" key="3">
    <source>
        <dbReference type="Proteomes" id="UP001597118"/>
    </source>
</evidence>
<gene>
    <name evidence="2" type="ORF">ACFSAH_11310</name>
</gene>
<sequence length="53" mass="6071">MKELYFITTDNLLGDDHDAIMDGTHPHDLGFDKKLKPAKMDLLAKHEIYNATK</sequence>
<evidence type="ECO:0000259" key="1">
    <source>
        <dbReference type="Pfam" id="PF14606"/>
    </source>
</evidence>
<dbReference type="Gene3D" id="3.40.50.1110">
    <property type="entry name" value="SGNH hydrolase"/>
    <property type="match status" value="1"/>
</dbReference>